<dbReference type="AlphaFoldDB" id="A0AAN8EVG3"/>
<evidence type="ECO:0000313" key="2">
    <source>
        <dbReference type="EMBL" id="KAK5967541.1"/>
    </source>
</evidence>
<keyword evidence="3" id="KW-1185">Reference proteome</keyword>
<protein>
    <submittedName>
        <fullName evidence="2">Uncharacterized protein</fullName>
    </submittedName>
</protein>
<accession>A0AAN8EVG3</accession>
<dbReference type="Proteomes" id="UP001331761">
    <property type="component" value="Unassembled WGS sequence"/>
</dbReference>
<comment type="caution">
    <text evidence="2">The sequence shown here is derived from an EMBL/GenBank/DDBJ whole genome shotgun (WGS) entry which is preliminary data.</text>
</comment>
<evidence type="ECO:0000313" key="3">
    <source>
        <dbReference type="Proteomes" id="UP001331761"/>
    </source>
</evidence>
<name>A0AAN8EVG3_TRICO</name>
<dbReference type="EMBL" id="WIXE01022380">
    <property type="protein sequence ID" value="KAK5967541.1"/>
    <property type="molecule type" value="Genomic_DNA"/>
</dbReference>
<feature type="region of interest" description="Disordered" evidence="1">
    <location>
        <begin position="55"/>
        <end position="101"/>
    </location>
</feature>
<sequence length="283" mass="32013">MVDLCRNGGYENGVHLLETKNFIFHILFNGFSLYNPVVTTGARISISRPAKARRNVCSQPGVRRYSSVRSRPSKLHITTPQLKHRDDEPSRPSLPPPPLAAAPISISRNAKVTGEVCSEKSKPRSQLQYPKSISWVRKAPVKRLSGPRRPLISFVKSIPSVVKKNDVSAVMPAAPKYPTLYKKRSAVAPCLLRHRSCSERNITRKPCKGSKALVANLPTRQLSTYKRRPLAPSLPPLPRRPCVERSDAVQCWKALQDQTTQLKNTRYDWFTRRGQIRAENRRH</sequence>
<proteinExistence type="predicted"/>
<reference evidence="2 3" key="1">
    <citation type="submission" date="2019-10" db="EMBL/GenBank/DDBJ databases">
        <title>Assembly and Annotation for the nematode Trichostrongylus colubriformis.</title>
        <authorList>
            <person name="Martin J."/>
        </authorList>
    </citation>
    <scope>NUCLEOTIDE SEQUENCE [LARGE SCALE GENOMIC DNA]</scope>
    <source>
        <strain evidence="2">G859</strain>
        <tissue evidence="2">Whole worm</tissue>
    </source>
</reference>
<evidence type="ECO:0000256" key="1">
    <source>
        <dbReference type="SAM" id="MobiDB-lite"/>
    </source>
</evidence>
<organism evidence="2 3">
    <name type="scientific">Trichostrongylus colubriformis</name>
    <name type="common">Black scour worm</name>
    <dbReference type="NCBI Taxonomy" id="6319"/>
    <lineage>
        <taxon>Eukaryota</taxon>
        <taxon>Metazoa</taxon>
        <taxon>Ecdysozoa</taxon>
        <taxon>Nematoda</taxon>
        <taxon>Chromadorea</taxon>
        <taxon>Rhabditida</taxon>
        <taxon>Rhabditina</taxon>
        <taxon>Rhabditomorpha</taxon>
        <taxon>Strongyloidea</taxon>
        <taxon>Trichostrongylidae</taxon>
        <taxon>Trichostrongylus</taxon>
    </lineage>
</organism>
<gene>
    <name evidence="2" type="ORF">GCK32_011796</name>
</gene>